<dbReference type="PANTHER" id="PTHR11895:SF76">
    <property type="entry name" value="INDOLEACETAMIDE HYDROLASE"/>
    <property type="match status" value="1"/>
</dbReference>
<feature type="domain" description="Amidase" evidence="2">
    <location>
        <begin position="29"/>
        <end position="451"/>
    </location>
</feature>
<protein>
    <submittedName>
        <fullName evidence="3">Acylamidase</fullName>
        <ecNumber evidence="3">3.5.1.13</ecNumber>
    </submittedName>
</protein>
<dbReference type="PANTHER" id="PTHR11895">
    <property type="entry name" value="TRANSAMIDASE"/>
    <property type="match status" value="1"/>
</dbReference>
<dbReference type="InterPro" id="IPR000120">
    <property type="entry name" value="Amidase"/>
</dbReference>
<dbReference type="GO" id="GO:0047680">
    <property type="term" value="F:aryl-acylamidase activity"/>
    <property type="evidence" value="ECO:0007669"/>
    <property type="project" value="UniProtKB-EC"/>
</dbReference>
<evidence type="ECO:0000259" key="2">
    <source>
        <dbReference type="Pfam" id="PF01425"/>
    </source>
</evidence>
<dbReference type="InterPro" id="IPR036928">
    <property type="entry name" value="AS_sf"/>
</dbReference>
<dbReference type="SUPFAM" id="SSF75304">
    <property type="entry name" value="Amidase signature (AS) enzymes"/>
    <property type="match status" value="1"/>
</dbReference>
<keyword evidence="4" id="KW-1185">Reference proteome</keyword>
<gene>
    <name evidence="3" type="primary">aam</name>
    <name evidence="3" type="ORF">LOM8899_01723</name>
</gene>
<organism evidence="3 4">
    <name type="scientific">Flavimaricola marinus</name>
    <dbReference type="NCBI Taxonomy" id="1819565"/>
    <lineage>
        <taxon>Bacteria</taxon>
        <taxon>Pseudomonadati</taxon>
        <taxon>Pseudomonadota</taxon>
        <taxon>Alphaproteobacteria</taxon>
        <taxon>Rhodobacterales</taxon>
        <taxon>Paracoccaceae</taxon>
        <taxon>Flavimaricola</taxon>
    </lineage>
</organism>
<dbReference type="EC" id="3.5.1.13" evidence="3"/>
<dbReference type="OrthoDB" id="9777859at2"/>
<name>A0A238LCY5_9RHOB</name>
<keyword evidence="3" id="KW-0378">Hydrolase</keyword>
<dbReference type="RefSeq" id="WP_093991768.1">
    <property type="nucleotide sequence ID" value="NZ_FXZK01000002.1"/>
</dbReference>
<reference evidence="3 4" key="1">
    <citation type="submission" date="2017-05" db="EMBL/GenBank/DDBJ databases">
        <authorList>
            <person name="Song R."/>
            <person name="Chenine A.L."/>
            <person name="Ruprecht R.M."/>
        </authorList>
    </citation>
    <scope>NUCLEOTIDE SEQUENCE [LARGE SCALE GENOMIC DNA]</scope>
    <source>
        <strain evidence="3 4">CECT 8899</strain>
    </source>
</reference>
<dbReference type="EMBL" id="FXZK01000002">
    <property type="protein sequence ID" value="SMY07587.1"/>
    <property type="molecule type" value="Genomic_DNA"/>
</dbReference>
<accession>A0A238LCY5</accession>
<dbReference type="InterPro" id="IPR023631">
    <property type="entry name" value="Amidase_dom"/>
</dbReference>
<dbReference type="Pfam" id="PF01425">
    <property type="entry name" value="Amidase"/>
    <property type="match status" value="1"/>
</dbReference>
<proteinExistence type="predicted"/>
<evidence type="ECO:0000256" key="1">
    <source>
        <dbReference type="SAM" id="MobiDB-lite"/>
    </source>
</evidence>
<sequence>MSRAEFAALSAVEVLARFQNRSLTPSSYLAACLEQISRFNPKINALTAMDVESAVSQASQATQRWKTGTPKGPLDGLPIGVKDLQDTKDLLTTHGSPRARANLPDQDMPMVARLRSAGAIILAKTNVPELGAGGNSRNPVWGATGNPFNPNLIAGGSSGGSAAALAADLLPLCTGSDTGGSLRLPAALCGIVGYRPSVDVIAHPTRPLGWSGISVLGPMARTTEDLLLMLEVCQGYDPDDPLSAPGTPGRFSSLPSCTLAELRVGYSEDFGGAPVDQEIRATFRARIEALRPHVADCRPADLRLGAMDRVFDILRAESFVSAFGEAIETAPEDFGDHIIGNVAMGRDMTLADRAWAHAEQTRILRNFNKVMRDFDVILLPTSPVSPFPWSQSHAKVIDGEAMDVYYRWLALAYRGSLAGGPAITLPCGLDPQGMPFGLQMLGPLRGDAGLLAAARAMETLFAAAPETARPRPDLDKTAASEQDLRSIVTHPPILGNAESSASSTIRTAV</sequence>
<dbReference type="Proteomes" id="UP000201613">
    <property type="component" value="Unassembled WGS sequence"/>
</dbReference>
<evidence type="ECO:0000313" key="3">
    <source>
        <dbReference type="EMBL" id="SMY07587.1"/>
    </source>
</evidence>
<evidence type="ECO:0000313" key="4">
    <source>
        <dbReference type="Proteomes" id="UP000201613"/>
    </source>
</evidence>
<dbReference type="Gene3D" id="3.90.1300.10">
    <property type="entry name" value="Amidase signature (AS) domain"/>
    <property type="match status" value="1"/>
</dbReference>
<dbReference type="AlphaFoldDB" id="A0A238LCY5"/>
<feature type="region of interest" description="Disordered" evidence="1">
    <location>
        <begin position="487"/>
        <end position="509"/>
    </location>
</feature>
<feature type="compositionally biased region" description="Polar residues" evidence="1">
    <location>
        <begin position="497"/>
        <end position="509"/>
    </location>
</feature>